<evidence type="ECO:0000256" key="2">
    <source>
        <dbReference type="ARBA" id="ARBA00022525"/>
    </source>
</evidence>
<proteinExistence type="evidence at transcript level"/>
<name>A0A088DAE0_MESEU</name>
<organism evidence="4">
    <name type="scientific">Mesobuthus eupeus</name>
    <name type="common">Lesser Asian scorpion</name>
    <name type="synonym">Buthus eupeus</name>
    <dbReference type="NCBI Taxonomy" id="34648"/>
    <lineage>
        <taxon>Eukaryota</taxon>
        <taxon>Metazoa</taxon>
        <taxon>Ecdysozoa</taxon>
        <taxon>Arthropoda</taxon>
        <taxon>Chelicerata</taxon>
        <taxon>Arachnida</taxon>
        <taxon>Scorpiones</taxon>
        <taxon>Buthida</taxon>
        <taxon>Buthoidea</taxon>
        <taxon>Buthidae</taxon>
        <taxon>Mesobuthus</taxon>
    </lineage>
</organism>
<feature type="signal peptide" evidence="3">
    <location>
        <begin position="1"/>
        <end position="22"/>
    </location>
</feature>
<keyword evidence="2" id="KW-0964">Secreted</keyword>
<dbReference type="AlphaFoldDB" id="A0A088DAE0"/>
<keyword evidence="3" id="KW-0732">Signal</keyword>
<accession>A0A088DAE0</accession>
<sequence>MKNYCGIIILFLAIISATGVFCVDFPNKGGKCDLKECRKTCKKLNYRGKCFPNYCRCYPG</sequence>
<feature type="chain" id="PRO_5001836591" evidence="3">
    <location>
        <begin position="23"/>
        <end position="60"/>
    </location>
</feature>
<dbReference type="InterPro" id="IPR036574">
    <property type="entry name" value="Scorpion_toxin-like_sf"/>
</dbReference>
<protein>
    <submittedName>
        <fullName evidence="4">Potassium channel blocker pMeKTx9-1</fullName>
    </submittedName>
</protein>
<dbReference type="EMBL" id="KF612515">
    <property type="protein sequence ID" value="AIL48773.1"/>
    <property type="molecule type" value="mRNA"/>
</dbReference>
<dbReference type="GO" id="GO:0005576">
    <property type="term" value="C:extracellular region"/>
    <property type="evidence" value="ECO:0007669"/>
    <property type="project" value="UniProtKB-SubCell"/>
</dbReference>
<evidence type="ECO:0000256" key="1">
    <source>
        <dbReference type="ARBA" id="ARBA00004613"/>
    </source>
</evidence>
<keyword evidence="4" id="KW-0406">Ion transport</keyword>
<keyword evidence="4" id="KW-0407">Ion channel</keyword>
<comment type="subcellular location">
    <subcellularLocation>
        <location evidence="1">Secreted</location>
    </subcellularLocation>
</comment>
<dbReference type="GO" id="GO:0034220">
    <property type="term" value="P:monoatomic ion transmembrane transport"/>
    <property type="evidence" value="ECO:0007669"/>
    <property type="project" value="UniProtKB-KW"/>
</dbReference>
<keyword evidence="4" id="KW-0813">Transport</keyword>
<reference evidence="4" key="1">
    <citation type="submission" date="2013-09" db="EMBL/GenBank/DDBJ databases">
        <title>Variability of potassium channel blockers in Mesobuthus eupeus.</title>
        <authorList>
            <person name="Kuzmenkov A.I."/>
            <person name="Vassilevski A.A."/>
            <person name="Grishin E.V."/>
        </authorList>
    </citation>
    <scope>NUCLEOTIDE SEQUENCE</scope>
</reference>
<evidence type="ECO:0000256" key="3">
    <source>
        <dbReference type="SAM" id="SignalP"/>
    </source>
</evidence>
<evidence type="ECO:0000313" key="4">
    <source>
        <dbReference type="EMBL" id="AIL48773.1"/>
    </source>
</evidence>
<dbReference type="SUPFAM" id="SSF57095">
    <property type="entry name" value="Scorpion toxin-like"/>
    <property type="match status" value="1"/>
</dbReference>